<dbReference type="InterPro" id="IPR050706">
    <property type="entry name" value="Cyclic-di-GMP_PDE-like"/>
</dbReference>
<organism evidence="2 3">
    <name type="scientific">Jiella pacifica</name>
    <dbReference type="NCBI Taxonomy" id="2696469"/>
    <lineage>
        <taxon>Bacteria</taxon>
        <taxon>Pseudomonadati</taxon>
        <taxon>Pseudomonadota</taxon>
        <taxon>Alphaproteobacteria</taxon>
        <taxon>Hyphomicrobiales</taxon>
        <taxon>Aurantimonadaceae</taxon>
        <taxon>Jiella</taxon>
    </lineage>
</organism>
<reference evidence="2 3" key="1">
    <citation type="submission" date="2020-01" db="EMBL/GenBank/DDBJ databases">
        <title>Jiella pacifica sp. nov.</title>
        <authorList>
            <person name="Xue Z."/>
            <person name="Zhu S."/>
            <person name="Chen J."/>
            <person name="Yang J."/>
        </authorList>
    </citation>
    <scope>NUCLEOTIDE SEQUENCE [LARGE SCALE GENOMIC DNA]</scope>
    <source>
        <strain evidence="2 3">40Bstr34</strain>
    </source>
</reference>
<name>A0A6N9TC93_9HYPH</name>
<sequence length="414" mass="45162">MPWHLSGQSAVATDIPPHMAEAMERVLVASRLHLGMDLAFITEFLGKDRIFQGVSSAEASPLRPGTVMPLAVGYCAHVIAGRLPELIPDTALVPLCQALPETKSFPIGAHLSVPIRLRDGRVFGTFCCLSHTPKPSLNAQDLELMRTFASLTASGLDSHVLSVHKRDAQARELQAAVEAGDPRIVFQPIVRTSDLSIVGVEALSRFWTEPRRGPDVWFEAASIIGWGTDLELLAVRKALQAASKLPDHLSVSVNLSPDTLTSADATDALAGFDPRRIVIELTEHVPISDYGPIIRALHPLRKRGIRIAIDDAGAGHSSLRHVLALKPDIIKLDTSMIRAINGDRMRKAMVMALAEFAQQTRIRVVAEGVETQAEFETLRKLNITHAQGYYFAVPQDAQHLQMSLAQKLRRGAPS</sequence>
<dbReference type="AlphaFoldDB" id="A0A6N9TC93"/>
<dbReference type="InterPro" id="IPR003018">
    <property type="entry name" value="GAF"/>
</dbReference>
<dbReference type="RefSeq" id="WP_163466153.1">
    <property type="nucleotide sequence ID" value="NZ_JAAAMG010000036.1"/>
</dbReference>
<dbReference type="SUPFAM" id="SSF141868">
    <property type="entry name" value="EAL domain-like"/>
    <property type="match status" value="1"/>
</dbReference>
<dbReference type="SUPFAM" id="SSF55781">
    <property type="entry name" value="GAF domain-like"/>
    <property type="match status" value="1"/>
</dbReference>
<evidence type="ECO:0000313" key="3">
    <source>
        <dbReference type="Proteomes" id="UP000469011"/>
    </source>
</evidence>
<dbReference type="Proteomes" id="UP000469011">
    <property type="component" value="Unassembled WGS sequence"/>
</dbReference>
<keyword evidence="3" id="KW-1185">Reference proteome</keyword>
<evidence type="ECO:0000313" key="2">
    <source>
        <dbReference type="EMBL" id="NDW07696.1"/>
    </source>
</evidence>
<dbReference type="GO" id="GO:0071111">
    <property type="term" value="F:cyclic-guanylate-specific phosphodiesterase activity"/>
    <property type="evidence" value="ECO:0007669"/>
    <property type="project" value="InterPro"/>
</dbReference>
<dbReference type="PROSITE" id="PS50883">
    <property type="entry name" value="EAL"/>
    <property type="match status" value="1"/>
</dbReference>
<dbReference type="SMART" id="SM00052">
    <property type="entry name" value="EAL"/>
    <property type="match status" value="1"/>
</dbReference>
<dbReference type="SMART" id="SM00065">
    <property type="entry name" value="GAF"/>
    <property type="match status" value="1"/>
</dbReference>
<feature type="domain" description="EAL" evidence="1">
    <location>
        <begin position="166"/>
        <end position="408"/>
    </location>
</feature>
<gene>
    <name evidence="2" type="ORF">GTK09_25115</name>
</gene>
<accession>A0A6N9TC93</accession>
<proteinExistence type="predicted"/>
<dbReference type="CDD" id="cd01948">
    <property type="entry name" value="EAL"/>
    <property type="match status" value="1"/>
</dbReference>
<evidence type="ECO:0000259" key="1">
    <source>
        <dbReference type="PROSITE" id="PS50883"/>
    </source>
</evidence>
<dbReference type="PANTHER" id="PTHR33121:SF76">
    <property type="entry name" value="SIGNALING PROTEIN"/>
    <property type="match status" value="1"/>
</dbReference>
<dbReference type="Pfam" id="PF00563">
    <property type="entry name" value="EAL"/>
    <property type="match status" value="1"/>
</dbReference>
<dbReference type="Gene3D" id="3.20.20.450">
    <property type="entry name" value="EAL domain"/>
    <property type="match status" value="1"/>
</dbReference>
<dbReference type="InterPro" id="IPR035919">
    <property type="entry name" value="EAL_sf"/>
</dbReference>
<dbReference type="Pfam" id="PF01590">
    <property type="entry name" value="GAF"/>
    <property type="match status" value="1"/>
</dbReference>
<dbReference type="EMBL" id="JAAAMG010000036">
    <property type="protein sequence ID" value="NDW07696.1"/>
    <property type="molecule type" value="Genomic_DNA"/>
</dbReference>
<comment type="caution">
    <text evidence="2">The sequence shown here is derived from an EMBL/GenBank/DDBJ whole genome shotgun (WGS) entry which is preliminary data.</text>
</comment>
<dbReference type="PANTHER" id="PTHR33121">
    <property type="entry name" value="CYCLIC DI-GMP PHOSPHODIESTERASE PDEF"/>
    <property type="match status" value="1"/>
</dbReference>
<dbReference type="Gene3D" id="3.30.450.40">
    <property type="match status" value="1"/>
</dbReference>
<dbReference type="InterPro" id="IPR001633">
    <property type="entry name" value="EAL_dom"/>
</dbReference>
<protein>
    <submittedName>
        <fullName evidence="2">EAL domain-containing protein</fullName>
    </submittedName>
</protein>
<dbReference type="InterPro" id="IPR029016">
    <property type="entry name" value="GAF-like_dom_sf"/>
</dbReference>